<evidence type="ECO:0008006" key="4">
    <source>
        <dbReference type="Google" id="ProtNLM"/>
    </source>
</evidence>
<evidence type="ECO:0000256" key="1">
    <source>
        <dbReference type="SAM" id="SignalP"/>
    </source>
</evidence>
<dbReference type="AlphaFoldDB" id="A0A444MHL3"/>
<accession>A0A444MHL3</accession>
<evidence type="ECO:0000313" key="3">
    <source>
        <dbReference type="Proteomes" id="UP000286701"/>
    </source>
</evidence>
<protein>
    <recommendedName>
        <fullName evidence="4">DUF4382 domain-containing protein</fullName>
    </recommendedName>
</protein>
<dbReference type="RefSeq" id="WP_128536322.1">
    <property type="nucleotide sequence ID" value="NZ_SBIW01000030.1"/>
</dbReference>
<dbReference type="EMBL" id="SBIW01000030">
    <property type="protein sequence ID" value="RWY46207.1"/>
    <property type="molecule type" value="Genomic_DNA"/>
</dbReference>
<reference evidence="2 3" key="1">
    <citation type="submission" date="2019-01" db="EMBL/GenBank/DDBJ databases">
        <title>Mucilaginibacter antarcticum sp. nov., isolated from antarctic soil.</title>
        <authorList>
            <person name="Yan Y.-Q."/>
            <person name="Du Z.-J."/>
        </authorList>
    </citation>
    <scope>NUCLEOTIDE SEQUENCE [LARGE SCALE GENOMIC DNA]</scope>
    <source>
        <strain evidence="2 3">F01003</strain>
    </source>
</reference>
<feature type="chain" id="PRO_5019303936" description="DUF4382 domain-containing protein" evidence="1">
    <location>
        <begin position="18"/>
        <end position="243"/>
    </location>
</feature>
<proteinExistence type="predicted"/>
<comment type="caution">
    <text evidence="2">The sequence shown here is derived from an EMBL/GenBank/DDBJ whole genome shotgun (WGS) entry which is preliminary data.</text>
</comment>
<dbReference type="PROSITE" id="PS51257">
    <property type="entry name" value="PROKAR_LIPOPROTEIN"/>
    <property type="match status" value="1"/>
</dbReference>
<organism evidence="2 3">
    <name type="scientific">Mucilaginibacter gilvus</name>
    <dbReference type="NCBI Taxonomy" id="2305909"/>
    <lineage>
        <taxon>Bacteria</taxon>
        <taxon>Pseudomonadati</taxon>
        <taxon>Bacteroidota</taxon>
        <taxon>Sphingobacteriia</taxon>
        <taxon>Sphingobacteriales</taxon>
        <taxon>Sphingobacteriaceae</taxon>
        <taxon>Mucilaginibacter</taxon>
    </lineage>
</organism>
<keyword evidence="3" id="KW-1185">Reference proteome</keyword>
<name>A0A444MHL3_9SPHI</name>
<dbReference type="Proteomes" id="UP000286701">
    <property type="component" value="Unassembled WGS sequence"/>
</dbReference>
<keyword evidence="1" id="KW-0732">Signal</keyword>
<feature type="signal peptide" evidence="1">
    <location>
        <begin position="1"/>
        <end position="17"/>
    </location>
</feature>
<sequence>MKRKLFNLGLVAFIALAVSSCKKDSTSTGASATSEMTFAVSPDNPTTTLDAVGGPQVQSTGTTAITAGVTWTSGIANIAHFKLEAKKNGVEKEISTSNLTNVDLFAAVPAFVKANVDTGTYKEIELRILLVKSTGTDIPLTLKGTFTSKGGAVVPIQYEFNEDALIKLEAENVTIDGTNNVTAGTNIHLNKLLFGLTSAQIDAATRTSGTIIISSSSNPILYAHIKLNVLLAFAARHFEKHHK</sequence>
<gene>
    <name evidence="2" type="ORF">EPL05_22930</name>
</gene>
<dbReference type="OrthoDB" id="792586at2"/>
<evidence type="ECO:0000313" key="2">
    <source>
        <dbReference type="EMBL" id="RWY46207.1"/>
    </source>
</evidence>